<feature type="compositionally biased region" description="Low complexity" evidence="1">
    <location>
        <begin position="145"/>
        <end position="171"/>
    </location>
</feature>
<evidence type="ECO:0000313" key="2">
    <source>
        <dbReference type="EMBL" id="VDK44343.1"/>
    </source>
</evidence>
<protein>
    <submittedName>
        <fullName evidence="4">SUN domain-containing protein</fullName>
    </submittedName>
</protein>
<sequence length="458" mass="50472">MSCCRCLTAEHCSLEVSGDICKIEFSFHFNEYDDAYKALSIYKLNDTLSFDAKKPLASSECIASRNQVTPFTLVTSFLYCSSQIQTVSSICEVSKSGNDTYASTASFTSSKTTSQSTSPPTTLRTRPSSHPTTSIEPDSTTAFASTTMLTSETTSQSTSTPTTSFNNLSSSHPNISTDPVSTIPSSDAPVLESTPPSIETTTTNFNWSSYDTFGGLANISLNGNNVEHVMKLVKNLLSQSNGEGRTGPDDVYQISLIIRNASRVNNLTQTVRYVQLDFDCFQIIKNFSFFRFLRSLPDLFRNAPSKVEYMNGSNLAMAGRAVKCSLTDDDDWNGELQGIADGGAKFELITGDEDEDDEHSASIHIPLDAICRSQAVKSFFVVYRNAKFFVGNESDYQIRDDERSEMPENRGCTVGQFLTNQRILTASLLDHNATIKQFNVSGTQQTMAIIRYSTKKVY</sequence>
<gene>
    <name evidence="2" type="ORF">ASIM_LOCUS11098</name>
</gene>
<feature type="compositionally biased region" description="Polar residues" evidence="1">
    <location>
        <begin position="172"/>
        <end position="185"/>
    </location>
</feature>
<name>A0A0M3JU00_ANISI</name>
<evidence type="ECO:0000313" key="4">
    <source>
        <dbReference type="WBParaSite" id="ASIM_0001154001-mRNA-1"/>
    </source>
</evidence>
<reference evidence="4" key="1">
    <citation type="submission" date="2017-02" db="UniProtKB">
        <authorList>
            <consortium name="WormBaseParasite"/>
        </authorList>
    </citation>
    <scope>IDENTIFICATION</scope>
</reference>
<dbReference type="Proteomes" id="UP000267096">
    <property type="component" value="Unassembled WGS sequence"/>
</dbReference>
<dbReference type="OrthoDB" id="10627677at2759"/>
<proteinExistence type="predicted"/>
<organism evidence="4">
    <name type="scientific">Anisakis simplex</name>
    <name type="common">Herring worm</name>
    <dbReference type="NCBI Taxonomy" id="6269"/>
    <lineage>
        <taxon>Eukaryota</taxon>
        <taxon>Metazoa</taxon>
        <taxon>Ecdysozoa</taxon>
        <taxon>Nematoda</taxon>
        <taxon>Chromadorea</taxon>
        <taxon>Rhabditida</taxon>
        <taxon>Spirurina</taxon>
        <taxon>Ascaridomorpha</taxon>
        <taxon>Ascaridoidea</taxon>
        <taxon>Anisakidae</taxon>
        <taxon>Anisakis</taxon>
        <taxon>Anisakis simplex complex</taxon>
    </lineage>
</organism>
<feature type="region of interest" description="Disordered" evidence="1">
    <location>
        <begin position="104"/>
        <end position="197"/>
    </location>
</feature>
<dbReference type="WBParaSite" id="ASIM_0001154001-mRNA-1">
    <property type="protein sequence ID" value="ASIM_0001154001-mRNA-1"/>
    <property type="gene ID" value="ASIM_0001154001"/>
</dbReference>
<dbReference type="AlphaFoldDB" id="A0A0M3JU00"/>
<accession>A0A0M3JU00</accession>
<evidence type="ECO:0000313" key="3">
    <source>
        <dbReference type="Proteomes" id="UP000267096"/>
    </source>
</evidence>
<keyword evidence="3" id="KW-1185">Reference proteome</keyword>
<feature type="compositionally biased region" description="Polar residues" evidence="1">
    <location>
        <begin position="135"/>
        <end position="144"/>
    </location>
</feature>
<dbReference type="EMBL" id="UYRR01031040">
    <property type="protein sequence ID" value="VDK44343.1"/>
    <property type="molecule type" value="Genomic_DNA"/>
</dbReference>
<feature type="compositionally biased region" description="Low complexity" evidence="1">
    <location>
        <begin position="104"/>
        <end position="134"/>
    </location>
</feature>
<evidence type="ECO:0000256" key="1">
    <source>
        <dbReference type="SAM" id="MobiDB-lite"/>
    </source>
</evidence>
<reference evidence="2 3" key="2">
    <citation type="submission" date="2018-11" db="EMBL/GenBank/DDBJ databases">
        <authorList>
            <consortium name="Pathogen Informatics"/>
        </authorList>
    </citation>
    <scope>NUCLEOTIDE SEQUENCE [LARGE SCALE GENOMIC DNA]</scope>
</reference>